<feature type="region of interest" description="Disordered" evidence="12">
    <location>
        <begin position="842"/>
        <end position="964"/>
    </location>
</feature>
<keyword evidence="6" id="KW-0863">Zinc-finger</keyword>
<dbReference type="OrthoDB" id="6431607at2759"/>
<dbReference type="EMBL" id="KK122589">
    <property type="protein sequence ID" value="KFM83054.1"/>
    <property type="molecule type" value="Genomic_DNA"/>
</dbReference>
<dbReference type="Gene3D" id="1.10.10.10">
    <property type="entry name" value="Winged helix-like DNA-binding domain superfamily/Winged helix DNA-binding domain"/>
    <property type="match status" value="1"/>
</dbReference>
<keyword evidence="7" id="KW-0862">Zinc</keyword>
<feature type="compositionally biased region" description="Polar residues" evidence="12">
    <location>
        <begin position="1071"/>
        <end position="1085"/>
    </location>
</feature>
<feature type="compositionally biased region" description="Low complexity" evidence="12">
    <location>
        <begin position="1052"/>
        <end position="1070"/>
    </location>
</feature>
<feature type="region of interest" description="Disordered" evidence="12">
    <location>
        <begin position="781"/>
        <end position="802"/>
    </location>
</feature>
<feature type="region of interest" description="Disordered" evidence="12">
    <location>
        <begin position="334"/>
        <end position="367"/>
    </location>
</feature>
<dbReference type="CDD" id="cd04301">
    <property type="entry name" value="NAT_SF"/>
    <property type="match status" value="1"/>
</dbReference>
<feature type="compositionally biased region" description="Polar residues" evidence="12">
    <location>
        <begin position="867"/>
        <end position="900"/>
    </location>
</feature>
<keyword evidence="10" id="KW-0539">Nucleus</keyword>
<dbReference type="Proteomes" id="UP000054359">
    <property type="component" value="Unassembled WGS sequence"/>
</dbReference>
<evidence type="ECO:0000256" key="2">
    <source>
        <dbReference type="ARBA" id="ARBA00010107"/>
    </source>
</evidence>
<feature type="domain" description="MYST-type HAT" evidence="13">
    <location>
        <begin position="1"/>
        <end position="238"/>
    </location>
</feature>
<feature type="compositionally biased region" description="Polar residues" evidence="12">
    <location>
        <begin position="1000"/>
        <end position="1015"/>
    </location>
</feature>
<keyword evidence="5" id="KW-0479">Metal-binding</keyword>
<dbReference type="OMA" id="KCETAVE"/>
<evidence type="ECO:0000256" key="3">
    <source>
        <dbReference type="ARBA" id="ARBA00013184"/>
    </source>
</evidence>
<dbReference type="PANTHER" id="PTHR10615">
    <property type="entry name" value="HISTONE ACETYLTRANSFERASE"/>
    <property type="match status" value="1"/>
</dbReference>
<evidence type="ECO:0000256" key="10">
    <source>
        <dbReference type="ARBA" id="ARBA00023242"/>
    </source>
</evidence>
<dbReference type="Pfam" id="PF01853">
    <property type="entry name" value="MOZ_SAS"/>
    <property type="match status" value="1"/>
</dbReference>
<sequence length="1467" mass="161946">MKSKNILLRHMRKCNWTHPPGTEIYRKDDLSVFEVDGNVNKLYCQNVCLLAKLFLDHKTLYYDVEPFLFYVLTKNDETGCHFVGYFSKEKLCQQRYNVSCIMTMPQYQRQGYGRFLIDFSYLLSRKEGLPGTPEKPLSDLGRISYVSYWKSVLLEYIHTWYERETNHQIHIKNIAQETGISALDIISTMKELNMIQVNSENKLIISLSKKTLDEHMAKVSANPRKRIELDPECLRWIPLVTNQLCSDKSEDDSESSGSEAPSVTPNVERISSPPLTKPDNNSEKENSFQNYVSQSKKCPKYKRKCETAVEKMDPAIDTQNDHAYKRRCSLSVNKNLDSPKKESSLSDETLSGKSAKKHKSKKSKNIFETKVFKNKKRKYENNLLKKVNKMKMKRLGRKKKLSKEVKRLAKILNANPSLIASASNRKLLKLKKKNKVLKSLKPAKYGMKLRHQKIASQKDNAVEKDTVTNPMDSTIYSDAKVQNKQLFVVPSVTTENDINTTPPCLLPATNSENSLDQCATTLGDPPPLQAHNLDSKNDLDSSNWRSLPRRAKRFAPSSPFKKPPKKRGRPKATESATPLSLLSSSDKVSDDVIEEKVICNRELHVTQENANSEVTIEAKSSKQCEIQIADNVDESVPVCNRQSTSVDPAAAVDKGMEYKSEESAEISINESKENINLREDCAESENLKHESVSKFQESITESKDNKQLSAKNCVEEPTEMQIDINETISEVEDIKQSPCSASHDNVNTLEQELVCAGNKLDTECESVMIGECEHNSENNKIFQTDSDAGSSDMKSSGNPTSEQLCSVADTADCNNDVKLLVSSLCEHVDHNNSHGLVSVSSSLTLPSSTSPKNTDASDPDSMVADEPSQNTEDVQSGNADENVGNSANEGFNDYNSCSSYHSREEDNASAIQLPLTPQTPASNHSHNQTLPSEISGDECRNSSESEFPNNEGVLSPSSVSKSRLCHMKDNESVYEHYQTEDDMNAEFETQSPTDDRGTESSHCYTRPASASSTSGLLRKDTPTPDMAHLGVYTPDSSTNSGFNSVDVDVNHLNLESPSSLNSNELPQPNSVEPSPQTPTPQSYVDSLQVSGSYCSSERESAHNVPITTGINTHTVHKAANCTTAPLNSSSSPVHQQVLQHPHHHQQQQSDASYSHHPASAALSNMVNNNTVGTLLLGQTPPIPSSNNYLSTVNIGIPVSTPATPPVGGSYMVGVPITSVIQPQSSVSHHHHQSANQTSHGSMQRLSHISLPTTTSCAAASPAFHLQSPSYSHTNATPNQSTSCSLAKLQQLTNGIVEITPNQIPGYASMTPPPSYNSPTHQSTLTPPPQMQRPIAPAVSNLQSQPSLSPNQMHGYANYNHRYHPRQRTSNIAIAPNLVASYQTLNGVGYRMQQAPPLGGGTALLNTTSYITNAGFINPPSPAMQMGVVNMHPQGQYQDAIQQVRPQNVYAYSYHINGSLPPQALMRR</sequence>
<keyword evidence="4 14" id="KW-0808">Transferase</keyword>
<name>A0A087V0B5_STEMI</name>
<dbReference type="FunFam" id="3.40.630.30:FF:000001">
    <property type="entry name" value="Histone acetyltransferase"/>
    <property type="match status" value="1"/>
</dbReference>
<evidence type="ECO:0000256" key="9">
    <source>
        <dbReference type="ARBA" id="ARBA00022990"/>
    </source>
</evidence>
<dbReference type="Gene3D" id="3.40.630.30">
    <property type="match status" value="1"/>
</dbReference>
<dbReference type="GO" id="GO:0006357">
    <property type="term" value="P:regulation of transcription by RNA polymerase II"/>
    <property type="evidence" value="ECO:0007669"/>
    <property type="project" value="TreeGrafter"/>
</dbReference>
<evidence type="ECO:0000256" key="11">
    <source>
        <dbReference type="PIRSR" id="PIRSR602717-51"/>
    </source>
</evidence>
<dbReference type="PANTHER" id="PTHR10615:SF217">
    <property type="entry name" value="HISTONE ACETYLTRANSFERASE"/>
    <property type="match status" value="1"/>
</dbReference>
<feature type="compositionally biased region" description="Polar residues" evidence="12">
    <location>
        <begin position="1034"/>
        <end position="1043"/>
    </location>
</feature>
<keyword evidence="15" id="KW-1185">Reference proteome</keyword>
<comment type="subcellular location">
    <subcellularLocation>
        <location evidence="1">Nucleus</location>
    </subcellularLocation>
</comment>
<dbReference type="SUPFAM" id="SSF55729">
    <property type="entry name" value="Acyl-CoA N-acyltransferases (Nat)"/>
    <property type="match status" value="1"/>
</dbReference>
<feature type="compositionally biased region" description="Low complexity" evidence="12">
    <location>
        <begin position="1146"/>
        <end position="1156"/>
    </location>
</feature>
<feature type="region of interest" description="Disordered" evidence="12">
    <location>
        <begin position="516"/>
        <end position="585"/>
    </location>
</feature>
<keyword evidence="9" id="KW-0007">Acetylation</keyword>
<evidence type="ECO:0000256" key="12">
    <source>
        <dbReference type="SAM" id="MobiDB-lite"/>
    </source>
</evidence>
<feature type="non-terminal residue" evidence="14">
    <location>
        <position position="1467"/>
    </location>
</feature>
<feature type="compositionally biased region" description="Polar residues" evidence="12">
    <location>
        <begin position="915"/>
        <end position="932"/>
    </location>
</feature>
<gene>
    <name evidence="14" type="ORF">X975_07475</name>
</gene>
<dbReference type="GO" id="GO:0005634">
    <property type="term" value="C:nucleus"/>
    <property type="evidence" value="ECO:0007669"/>
    <property type="project" value="UniProtKB-SubCell"/>
</dbReference>
<protein>
    <recommendedName>
        <fullName evidence="3">histone acetyltransferase</fullName>
        <ecNumber evidence="3">2.3.1.48</ecNumber>
    </recommendedName>
</protein>
<reference evidence="14 15" key="1">
    <citation type="submission" date="2013-11" db="EMBL/GenBank/DDBJ databases">
        <title>Genome sequencing of Stegodyphus mimosarum.</title>
        <authorList>
            <person name="Bechsgaard J."/>
        </authorList>
    </citation>
    <scope>NUCLEOTIDE SEQUENCE [LARGE SCALE GENOMIC DNA]</scope>
</reference>
<dbReference type="InterPro" id="IPR016181">
    <property type="entry name" value="Acyl_CoA_acyltransferase"/>
</dbReference>
<feature type="region of interest" description="Disordered" evidence="12">
    <location>
        <begin position="247"/>
        <end position="293"/>
    </location>
</feature>
<feature type="region of interest" description="Disordered" evidence="12">
    <location>
        <begin position="688"/>
        <end position="711"/>
    </location>
</feature>
<feature type="region of interest" description="Disordered" evidence="12">
    <location>
        <begin position="1314"/>
        <end position="1333"/>
    </location>
</feature>
<evidence type="ECO:0000256" key="4">
    <source>
        <dbReference type="ARBA" id="ARBA00022679"/>
    </source>
</evidence>
<dbReference type="EC" id="2.3.1.48" evidence="3"/>
<evidence type="ECO:0000256" key="1">
    <source>
        <dbReference type="ARBA" id="ARBA00004123"/>
    </source>
</evidence>
<organism evidence="14 15">
    <name type="scientific">Stegodyphus mimosarum</name>
    <name type="common">African social velvet spider</name>
    <dbReference type="NCBI Taxonomy" id="407821"/>
    <lineage>
        <taxon>Eukaryota</taxon>
        <taxon>Metazoa</taxon>
        <taxon>Ecdysozoa</taxon>
        <taxon>Arthropoda</taxon>
        <taxon>Chelicerata</taxon>
        <taxon>Arachnida</taxon>
        <taxon>Araneae</taxon>
        <taxon>Araneomorphae</taxon>
        <taxon>Entelegynae</taxon>
        <taxon>Eresoidea</taxon>
        <taxon>Eresidae</taxon>
        <taxon>Stegodyphus</taxon>
    </lineage>
</organism>
<evidence type="ECO:0000313" key="15">
    <source>
        <dbReference type="Proteomes" id="UP000054359"/>
    </source>
</evidence>
<evidence type="ECO:0000256" key="5">
    <source>
        <dbReference type="ARBA" id="ARBA00022723"/>
    </source>
</evidence>
<comment type="similarity">
    <text evidence="2">Belongs to the MYST (SAS/MOZ) family.</text>
</comment>
<dbReference type="GO" id="GO:0010484">
    <property type="term" value="F:histone H3 acetyltransferase activity"/>
    <property type="evidence" value="ECO:0007669"/>
    <property type="project" value="TreeGrafter"/>
</dbReference>
<keyword evidence="8" id="KW-0156">Chromatin regulator</keyword>
<feature type="compositionally biased region" description="Low complexity" evidence="12">
    <location>
        <begin position="842"/>
        <end position="851"/>
    </location>
</feature>
<evidence type="ECO:0000313" key="14">
    <source>
        <dbReference type="EMBL" id="KFM83054.1"/>
    </source>
</evidence>
<feature type="active site" description="Proton donor/acceptor" evidence="11">
    <location>
        <position position="134"/>
    </location>
</feature>
<feature type="region of interest" description="Disordered" evidence="12">
    <location>
        <begin position="987"/>
        <end position="1085"/>
    </location>
</feature>
<evidence type="ECO:0000256" key="8">
    <source>
        <dbReference type="ARBA" id="ARBA00022853"/>
    </source>
</evidence>
<feature type="region of interest" description="Disordered" evidence="12">
    <location>
        <begin position="1125"/>
        <end position="1157"/>
    </location>
</feature>
<dbReference type="InterPro" id="IPR036388">
    <property type="entry name" value="WH-like_DNA-bd_sf"/>
</dbReference>
<dbReference type="InterPro" id="IPR050603">
    <property type="entry name" value="MYST_HAT"/>
</dbReference>
<proteinExistence type="inferred from homology"/>
<dbReference type="STRING" id="407821.A0A087V0B5"/>
<evidence type="ECO:0000256" key="6">
    <source>
        <dbReference type="ARBA" id="ARBA00022771"/>
    </source>
</evidence>
<dbReference type="GO" id="GO:0003712">
    <property type="term" value="F:transcription coregulator activity"/>
    <property type="evidence" value="ECO:0007669"/>
    <property type="project" value="TreeGrafter"/>
</dbReference>
<dbReference type="InterPro" id="IPR002717">
    <property type="entry name" value="HAT_MYST-type"/>
</dbReference>
<dbReference type="GO" id="GO:0070776">
    <property type="term" value="C:MOZ/MORF histone acetyltransferase complex"/>
    <property type="evidence" value="ECO:0007669"/>
    <property type="project" value="TreeGrafter"/>
</dbReference>
<feature type="compositionally biased region" description="Basic residues" evidence="12">
    <location>
        <begin position="354"/>
        <end position="364"/>
    </location>
</feature>
<dbReference type="GO" id="GO:0008270">
    <property type="term" value="F:zinc ion binding"/>
    <property type="evidence" value="ECO:0007669"/>
    <property type="project" value="UniProtKB-KW"/>
</dbReference>
<evidence type="ECO:0000256" key="7">
    <source>
        <dbReference type="ARBA" id="ARBA00022833"/>
    </source>
</evidence>
<dbReference type="PROSITE" id="PS51726">
    <property type="entry name" value="MYST_HAT"/>
    <property type="match status" value="1"/>
</dbReference>
<evidence type="ECO:0000259" key="13">
    <source>
        <dbReference type="PROSITE" id="PS51726"/>
    </source>
</evidence>
<accession>A0A087V0B5</accession>
<dbReference type="GO" id="GO:0003682">
    <property type="term" value="F:chromatin binding"/>
    <property type="evidence" value="ECO:0007669"/>
    <property type="project" value="TreeGrafter"/>
</dbReference>